<feature type="region of interest" description="Disordered" evidence="1">
    <location>
        <begin position="95"/>
        <end position="167"/>
    </location>
</feature>
<feature type="compositionally biased region" description="Basic and acidic residues" evidence="1">
    <location>
        <begin position="151"/>
        <end position="163"/>
    </location>
</feature>
<evidence type="ECO:0008006" key="4">
    <source>
        <dbReference type="Google" id="ProtNLM"/>
    </source>
</evidence>
<dbReference type="RefSeq" id="WP_076691134.1">
    <property type="nucleotide sequence ID" value="NZ_CP018762.1"/>
</dbReference>
<dbReference type="Proteomes" id="UP000187185">
    <property type="component" value="Chromosome"/>
</dbReference>
<protein>
    <recommendedName>
        <fullName evidence="4">Helix-turn-helix domain-containing protein</fullName>
    </recommendedName>
</protein>
<dbReference type="AlphaFoldDB" id="A0A1P8U9J1"/>
<dbReference type="EMBL" id="CP018762">
    <property type="protein sequence ID" value="APZ34779.1"/>
    <property type="molecule type" value="Genomic_DNA"/>
</dbReference>
<feature type="region of interest" description="Disordered" evidence="1">
    <location>
        <begin position="232"/>
        <end position="252"/>
    </location>
</feature>
<keyword evidence="3" id="KW-1185">Reference proteome</keyword>
<gene>
    <name evidence="2" type="ORF">BOH66_11385</name>
</gene>
<evidence type="ECO:0000313" key="3">
    <source>
        <dbReference type="Proteomes" id="UP000187185"/>
    </source>
</evidence>
<dbReference type="STRING" id="36805.BOH66_11385"/>
<dbReference type="KEGG" id="maur:BOH66_11385"/>
<name>A0A1P8U9J1_9MICO</name>
<reference evidence="2 3" key="1">
    <citation type="submission" date="2016-12" db="EMBL/GenBank/DDBJ databases">
        <title>Complete genome sequence of Microbacterium aurum KACC 15219.</title>
        <authorList>
            <person name="Jung Y."/>
            <person name="Shin J.-H."/>
            <person name="Lee Y.-J."/>
            <person name="Yi H."/>
            <person name="Bahn Y.-S."/>
            <person name="Kim J.F."/>
            <person name="Lee D.-W."/>
        </authorList>
    </citation>
    <scope>NUCLEOTIDE SEQUENCE [LARGE SCALE GENOMIC DNA]</scope>
    <source>
        <strain evidence="2 3">KACC 15219</strain>
    </source>
</reference>
<accession>A0A1P8U9J1</accession>
<feature type="compositionally biased region" description="Gly residues" evidence="1">
    <location>
        <begin position="239"/>
        <end position="248"/>
    </location>
</feature>
<proteinExistence type="predicted"/>
<dbReference type="InterPro" id="IPR036388">
    <property type="entry name" value="WH-like_DNA-bd_sf"/>
</dbReference>
<evidence type="ECO:0000313" key="2">
    <source>
        <dbReference type="EMBL" id="APZ34779.1"/>
    </source>
</evidence>
<dbReference type="Gene3D" id="1.10.10.10">
    <property type="entry name" value="Winged helix-like DNA-binding domain superfamily/Winged helix DNA-binding domain"/>
    <property type="match status" value="1"/>
</dbReference>
<feature type="compositionally biased region" description="Basic and acidic residues" evidence="1">
    <location>
        <begin position="107"/>
        <end position="121"/>
    </location>
</feature>
<dbReference type="Pfam" id="PF13730">
    <property type="entry name" value="HTH_36"/>
    <property type="match status" value="1"/>
</dbReference>
<evidence type="ECO:0000256" key="1">
    <source>
        <dbReference type="SAM" id="MobiDB-lite"/>
    </source>
</evidence>
<organism evidence="2 3">
    <name type="scientific">Microbacterium aurum</name>
    <dbReference type="NCBI Taxonomy" id="36805"/>
    <lineage>
        <taxon>Bacteria</taxon>
        <taxon>Bacillati</taxon>
        <taxon>Actinomycetota</taxon>
        <taxon>Actinomycetes</taxon>
        <taxon>Micrococcales</taxon>
        <taxon>Microbacteriaceae</taxon>
        <taxon>Microbacterium</taxon>
    </lineage>
</organism>
<sequence>MLHPREFAVYAALLSRADARTRECYPSYGTLASDSGVARRQVGFALAELIDEGLVSKRLGRSVNRYIVERFADVRPEGFRSRFERGDRLAVRATVRETHSAPSDDVDTVRETRSEGPDTVRETPSAECAISTPQSARDALEPYPVEPDPEEPSRVHRDATHAETDDDVDVSAFEAAAATSAATTTRITDRQFALLNDWCILAGFGTPSDRTVAWMRSLTVEQFEGVKRNWMRERDSRGRGPGYDGPGAGDAEYEHLSARGKQWADVGCMPGEMRR</sequence>